<evidence type="ECO:0000259" key="8">
    <source>
        <dbReference type="PROSITE" id="PS50089"/>
    </source>
</evidence>
<gene>
    <name evidence="9" type="ORF">MEUPH1_LOCUS3436</name>
</gene>
<dbReference type="GO" id="GO:0006511">
    <property type="term" value="P:ubiquitin-dependent protein catabolic process"/>
    <property type="evidence" value="ECO:0007669"/>
    <property type="project" value="TreeGrafter"/>
</dbReference>
<dbReference type="GO" id="GO:0005829">
    <property type="term" value="C:cytosol"/>
    <property type="evidence" value="ECO:0007669"/>
    <property type="project" value="TreeGrafter"/>
</dbReference>
<dbReference type="GO" id="GO:0042393">
    <property type="term" value="F:histone binding"/>
    <property type="evidence" value="ECO:0007669"/>
    <property type="project" value="TreeGrafter"/>
</dbReference>
<accession>A0AAV0VSH2</accession>
<evidence type="ECO:0000313" key="10">
    <source>
        <dbReference type="Proteomes" id="UP001160148"/>
    </source>
</evidence>
<proteinExistence type="predicted"/>
<dbReference type="GO" id="GO:0000151">
    <property type="term" value="C:ubiquitin ligase complex"/>
    <property type="evidence" value="ECO:0007669"/>
    <property type="project" value="TreeGrafter"/>
</dbReference>
<dbReference type="Gene3D" id="3.30.40.10">
    <property type="entry name" value="Zinc/RING finger domain, C3HC4 (zinc finger)"/>
    <property type="match status" value="1"/>
</dbReference>
<dbReference type="PROSITE" id="PS00518">
    <property type="entry name" value="ZF_RING_1"/>
    <property type="match status" value="1"/>
</dbReference>
<evidence type="ECO:0000256" key="1">
    <source>
        <dbReference type="ARBA" id="ARBA00022679"/>
    </source>
</evidence>
<dbReference type="SMART" id="SM00184">
    <property type="entry name" value="RING"/>
    <property type="match status" value="1"/>
</dbReference>
<keyword evidence="5" id="KW-0862">Zinc</keyword>
<dbReference type="PANTHER" id="PTHR15067">
    <property type="entry name" value="E3 UBIQUITIN-PROTEIN LIGASE RNF8"/>
    <property type="match status" value="1"/>
</dbReference>
<keyword evidence="2" id="KW-0479">Metal-binding</keyword>
<evidence type="ECO:0000256" key="6">
    <source>
        <dbReference type="PROSITE-ProRule" id="PRU00175"/>
    </source>
</evidence>
<dbReference type="PANTHER" id="PTHR15067:SF4">
    <property type="entry name" value="E3 UBIQUITIN-PROTEIN LIGASE RNF8"/>
    <property type="match status" value="1"/>
</dbReference>
<dbReference type="Proteomes" id="UP001160148">
    <property type="component" value="Unassembled WGS sequence"/>
</dbReference>
<dbReference type="PROSITE" id="PS50089">
    <property type="entry name" value="ZF_RING_2"/>
    <property type="match status" value="1"/>
</dbReference>
<dbReference type="GO" id="GO:0005634">
    <property type="term" value="C:nucleus"/>
    <property type="evidence" value="ECO:0007669"/>
    <property type="project" value="TreeGrafter"/>
</dbReference>
<comment type="caution">
    <text evidence="9">The sequence shown here is derived from an EMBL/GenBank/DDBJ whole genome shotgun (WGS) entry which is preliminary data.</text>
</comment>
<evidence type="ECO:0000256" key="4">
    <source>
        <dbReference type="ARBA" id="ARBA00022786"/>
    </source>
</evidence>
<organism evidence="9 10">
    <name type="scientific">Macrosiphum euphorbiae</name>
    <name type="common">potato aphid</name>
    <dbReference type="NCBI Taxonomy" id="13131"/>
    <lineage>
        <taxon>Eukaryota</taxon>
        <taxon>Metazoa</taxon>
        <taxon>Ecdysozoa</taxon>
        <taxon>Arthropoda</taxon>
        <taxon>Hexapoda</taxon>
        <taxon>Insecta</taxon>
        <taxon>Pterygota</taxon>
        <taxon>Neoptera</taxon>
        <taxon>Paraneoptera</taxon>
        <taxon>Hemiptera</taxon>
        <taxon>Sternorrhyncha</taxon>
        <taxon>Aphidomorpha</taxon>
        <taxon>Aphidoidea</taxon>
        <taxon>Aphididae</taxon>
        <taxon>Macrosiphini</taxon>
        <taxon>Macrosiphum</taxon>
    </lineage>
</organism>
<dbReference type="AlphaFoldDB" id="A0AAV0VSH2"/>
<dbReference type="GO" id="GO:0035861">
    <property type="term" value="C:site of double-strand break"/>
    <property type="evidence" value="ECO:0007669"/>
    <property type="project" value="TreeGrafter"/>
</dbReference>
<evidence type="ECO:0000256" key="5">
    <source>
        <dbReference type="ARBA" id="ARBA00022833"/>
    </source>
</evidence>
<sequence length="376" mass="42539">MSQTFLNSFNILEEYENVHAKWCAELIANGRQTLQSICNTIDIDLLKKLMDSFMKFVSLLAQCHPNSLSDEKISYKPSDLTSNQQNESQDLLPKNDIIKMMNSDLQCPICNEWLFKATSANCNHTFCETCINKWLKINKTCPVCRTSIQYTSTSIAVDNFITNLCHLFGGFTKERRESIMNAYIDDTKKKTNADITLNELTIDPIIGLNINQSIEEDTFIIQNDTTLTMLHPNEARLIPCPPTPISRENSRQPIFSSNIPHPNTVRLLPFPQSSVASITSPRSNRLQPTFSTNVIGSHFNRFQPTTSTSVISPRVNRFQPISPVSVVSPHINRIHSTTSTSVANSNIYRLRTNTNIGGLPSHQTNPPLRTQNIRYY</sequence>
<evidence type="ECO:0000313" key="9">
    <source>
        <dbReference type="EMBL" id="CAI6346535.1"/>
    </source>
</evidence>
<dbReference type="InterPro" id="IPR001841">
    <property type="entry name" value="Znf_RING"/>
</dbReference>
<evidence type="ECO:0000256" key="7">
    <source>
        <dbReference type="SAM" id="MobiDB-lite"/>
    </source>
</evidence>
<evidence type="ECO:0000256" key="2">
    <source>
        <dbReference type="ARBA" id="ARBA00022723"/>
    </source>
</evidence>
<name>A0AAV0VSH2_9HEMI</name>
<dbReference type="InterPro" id="IPR013083">
    <property type="entry name" value="Znf_RING/FYVE/PHD"/>
</dbReference>
<dbReference type="InterPro" id="IPR017907">
    <property type="entry name" value="Znf_RING_CS"/>
</dbReference>
<feature type="domain" description="RING-type" evidence="8">
    <location>
        <begin position="107"/>
        <end position="145"/>
    </location>
</feature>
<dbReference type="GO" id="GO:0061630">
    <property type="term" value="F:ubiquitin protein ligase activity"/>
    <property type="evidence" value="ECO:0007669"/>
    <property type="project" value="TreeGrafter"/>
</dbReference>
<reference evidence="9 10" key="1">
    <citation type="submission" date="2023-01" db="EMBL/GenBank/DDBJ databases">
        <authorList>
            <person name="Whitehead M."/>
        </authorList>
    </citation>
    <scope>NUCLEOTIDE SEQUENCE [LARGE SCALE GENOMIC DNA]</scope>
</reference>
<dbReference type="GO" id="GO:0008270">
    <property type="term" value="F:zinc ion binding"/>
    <property type="evidence" value="ECO:0007669"/>
    <property type="project" value="UniProtKB-KW"/>
</dbReference>
<evidence type="ECO:0000256" key="3">
    <source>
        <dbReference type="ARBA" id="ARBA00022771"/>
    </source>
</evidence>
<dbReference type="Pfam" id="PF13923">
    <property type="entry name" value="zf-C3HC4_2"/>
    <property type="match status" value="1"/>
</dbReference>
<dbReference type="EMBL" id="CARXXK010000001">
    <property type="protein sequence ID" value="CAI6346535.1"/>
    <property type="molecule type" value="Genomic_DNA"/>
</dbReference>
<dbReference type="GO" id="GO:0006302">
    <property type="term" value="P:double-strand break repair"/>
    <property type="evidence" value="ECO:0007669"/>
    <property type="project" value="TreeGrafter"/>
</dbReference>
<dbReference type="SUPFAM" id="SSF57850">
    <property type="entry name" value="RING/U-box"/>
    <property type="match status" value="1"/>
</dbReference>
<keyword evidence="10" id="KW-1185">Reference proteome</keyword>
<keyword evidence="3 6" id="KW-0863">Zinc-finger</keyword>
<keyword evidence="1" id="KW-0808">Transferase</keyword>
<protein>
    <recommendedName>
        <fullName evidence="8">RING-type domain-containing protein</fullName>
    </recommendedName>
</protein>
<feature type="region of interest" description="Disordered" evidence="7">
    <location>
        <begin position="354"/>
        <end position="376"/>
    </location>
</feature>
<dbReference type="GO" id="GO:0070936">
    <property type="term" value="P:protein K48-linked ubiquitination"/>
    <property type="evidence" value="ECO:0007669"/>
    <property type="project" value="TreeGrafter"/>
</dbReference>
<keyword evidence="4" id="KW-0833">Ubl conjugation pathway</keyword>